<feature type="region of interest" description="Disordered" evidence="1">
    <location>
        <begin position="1"/>
        <end position="68"/>
    </location>
</feature>
<dbReference type="Proteomes" id="UP000277294">
    <property type="component" value="Unassembled WGS sequence"/>
</dbReference>
<accession>A0A3P4B0Y9</accession>
<reference evidence="2 3" key="1">
    <citation type="submission" date="2018-10" db="EMBL/GenBank/DDBJ databases">
        <authorList>
            <person name="Criscuolo A."/>
        </authorList>
    </citation>
    <scope>NUCLEOTIDE SEQUENCE [LARGE SCALE GENOMIC DNA]</scope>
    <source>
        <strain evidence="2">DnA1</strain>
    </source>
</reference>
<name>A0A3P4B0Y9_9BURK</name>
<feature type="compositionally biased region" description="Pro residues" evidence="1">
    <location>
        <begin position="1"/>
        <end position="12"/>
    </location>
</feature>
<dbReference type="AlphaFoldDB" id="A0A3P4B0Y9"/>
<dbReference type="EMBL" id="UWPJ01000015">
    <property type="protein sequence ID" value="VCU69712.1"/>
    <property type="molecule type" value="Genomic_DNA"/>
</dbReference>
<keyword evidence="3" id="KW-1185">Reference proteome</keyword>
<dbReference type="OrthoDB" id="8665343at2"/>
<protein>
    <submittedName>
        <fullName evidence="2">Uncharacterized protein</fullName>
    </submittedName>
</protein>
<evidence type="ECO:0000313" key="2">
    <source>
        <dbReference type="EMBL" id="VCU69712.1"/>
    </source>
</evidence>
<proteinExistence type="predicted"/>
<sequence length="68" mass="7413">MAPNDKTPPPPEPDYDAAAERSGELGADKPPYKDKPIGARREADRRPNPAGPEFEEGGQYPGKRPQDI</sequence>
<dbReference type="RefSeq" id="WP_124079220.1">
    <property type="nucleotide sequence ID" value="NZ_UWPJ01000015.1"/>
</dbReference>
<evidence type="ECO:0000256" key="1">
    <source>
        <dbReference type="SAM" id="MobiDB-lite"/>
    </source>
</evidence>
<organism evidence="2 3">
    <name type="scientific">Pigmentiphaga humi</name>
    <dbReference type="NCBI Taxonomy" id="2478468"/>
    <lineage>
        <taxon>Bacteria</taxon>
        <taxon>Pseudomonadati</taxon>
        <taxon>Pseudomonadota</taxon>
        <taxon>Betaproteobacteria</taxon>
        <taxon>Burkholderiales</taxon>
        <taxon>Alcaligenaceae</taxon>
        <taxon>Pigmentiphaga</taxon>
    </lineage>
</organism>
<gene>
    <name evidence="2" type="ORF">PIGHUM_01775</name>
</gene>
<feature type="compositionally biased region" description="Basic and acidic residues" evidence="1">
    <location>
        <begin position="18"/>
        <end position="47"/>
    </location>
</feature>
<evidence type="ECO:0000313" key="3">
    <source>
        <dbReference type="Proteomes" id="UP000277294"/>
    </source>
</evidence>